<reference evidence="1 2" key="1">
    <citation type="submission" date="2021-04" db="EMBL/GenBank/DDBJ databases">
        <authorList>
            <person name="De Guttry C."/>
            <person name="Zahm M."/>
            <person name="Klopp C."/>
            <person name="Cabau C."/>
            <person name="Louis A."/>
            <person name="Berthelot C."/>
            <person name="Parey E."/>
            <person name="Roest Crollius H."/>
            <person name="Montfort J."/>
            <person name="Robinson-Rechavi M."/>
            <person name="Bucao C."/>
            <person name="Bouchez O."/>
            <person name="Gislard M."/>
            <person name="Lluch J."/>
            <person name="Milhes M."/>
            <person name="Lampietro C."/>
            <person name="Lopez Roques C."/>
            <person name="Donnadieu C."/>
            <person name="Braasch I."/>
            <person name="Desvignes T."/>
            <person name="Postlethwait J."/>
            <person name="Bobe J."/>
            <person name="Wedekind C."/>
            <person name="Guiguen Y."/>
        </authorList>
    </citation>
    <scope>NUCLEOTIDE SEQUENCE [LARGE SCALE GENOMIC DNA]</scope>
    <source>
        <strain evidence="1">Cs_M1</strain>
        <tissue evidence="1">Blood</tissue>
    </source>
</reference>
<keyword evidence="2" id="KW-1185">Reference proteome</keyword>
<dbReference type="Proteomes" id="UP001356427">
    <property type="component" value="Unassembled WGS sequence"/>
</dbReference>
<dbReference type="AlphaFoldDB" id="A0AAN8Q5C9"/>
<evidence type="ECO:0000313" key="1">
    <source>
        <dbReference type="EMBL" id="KAK6292219.1"/>
    </source>
</evidence>
<evidence type="ECO:0000313" key="2">
    <source>
        <dbReference type="Proteomes" id="UP001356427"/>
    </source>
</evidence>
<comment type="caution">
    <text evidence="1">The sequence shown here is derived from an EMBL/GenBank/DDBJ whole genome shotgun (WGS) entry which is preliminary data.</text>
</comment>
<dbReference type="GO" id="GO:0005737">
    <property type="term" value="C:cytoplasm"/>
    <property type="evidence" value="ECO:0007669"/>
    <property type="project" value="TreeGrafter"/>
</dbReference>
<accession>A0AAN8Q5C9</accession>
<dbReference type="EMBL" id="JAGTTL010000039">
    <property type="protein sequence ID" value="KAK6292219.1"/>
    <property type="molecule type" value="Genomic_DNA"/>
</dbReference>
<gene>
    <name evidence="1" type="ORF">J4Q44_G00380040</name>
</gene>
<dbReference type="InterPro" id="IPR051436">
    <property type="entry name" value="Autophagy-related_EPG5"/>
</dbReference>
<sequence length="82" mass="9533">MNRVTVCCVSDHLAQYVSVASPAWPSTISLEKVQLEYDHLFVRAVLHILRKKRSGIWLFRSEKPHIILSSSMLWRVLYVVHS</sequence>
<dbReference type="PANTHER" id="PTHR31139:SF4">
    <property type="entry name" value="ECTOPIC P GRANULES PROTEIN 5 HOMOLOG"/>
    <property type="match status" value="1"/>
</dbReference>
<organism evidence="1 2">
    <name type="scientific">Coregonus suidteri</name>
    <dbReference type="NCBI Taxonomy" id="861788"/>
    <lineage>
        <taxon>Eukaryota</taxon>
        <taxon>Metazoa</taxon>
        <taxon>Chordata</taxon>
        <taxon>Craniata</taxon>
        <taxon>Vertebrata</taxon>
        <taxon>Euteleostomi</taxon>
        <taxon>Actinopterygii</taxon>
        <taxon>Neopterygii</taxon>
        <taxon>Teleostei</taxon>
        <taxon>Protacanthopterygii</taxon>
        <taxon>Salmoniformes</taxon>
        <taxon>Salmonidae</taxon>
        <taxon>Coregoninae</taxon>
        <taxon>Coregonus</taxon>
    </lineage>
</organism>
<name>A0AAN8Q5C9_9TELE</name>
<proteinExistence type="predicted"/>
<dbReference type="GO" id="GO:0097352">
    <property type="term" value="P:autophagosome maturation"/>
    <property type="evidence" value="ECO:0007669"/>
    <property type="project" value="TreeGrafter"/>
</dbReference>
<protein>
    <submittedName>
        <fullName evidence="1">Uncharacterized protein</fullName>
    </submittedName>
</protein>
<dbReference type="PANTHER" id="PTHR31139">
    <property type="entry name" value="ECTOPIC P GRANULES PROTEIN 5 HOMOLOG"/>
    <property type="match status" value="1"/>
</dbReference>